<dbReference type="CDD" id="cd00567">
    <property type="entry name" value="ACAD"/>
    <property type="match status" value="1"/>
</dbReference>
<dbReference type="InterPro" id="IPR037069">
    <property type="entry name" value="AcylCoA_DH/ox_N_sf"/>
</dbReference>
<keyword evidence="10" id="KW-0614">Plasmid</keyword>
<accession>A0A1U7DDH4</accession>
<dbReference type="PIRSF" id="PIRSF016578">
    <property type="entry name" value="HsaA"/>
    <property type="match status" value="1"/>
</dbReference>
<dbReference type="KEGG" id="tpro:Ga0080559_TMP186"/>
<evidence type="ECO:0000259" key="8">
    <source>
        <dbReference type="Pfam" id="PF02770"/>
    </source>
</evidence>
<keyword evidence="3 6" id="KW-0285">Flavoprotein</keyword>
<keyword evidence="11" id="KW-1185">Reference proteome</keyword>
<dbReference type="Pfam" id="PF02771">
    <property type="entry name" value="Acyl-CoA_dh_N"/>
    <property type="match status" value="1"/>
</dbReference>
<comment type="similarity">
    <text evidence="2 6">Belongs to the acyl-CoA dehydrogenase family.</text>
</comment>
<dbReference type="InterPro" id="IPR046373">
    <property type="entry name" value="Acyl-CoA_Oxase/DH_mid-dom_sf"/>
</dbReference>
<evidence type="ECO:0000256" key="1">
    <source>
        <dbReference type="ARBA" id="ARBA00001974"/>
    </source>
</evidence>
<reference evidence="10 11" key="1">
    <citation type="submission" date="2016-03" db="EMBL/GenBank/DDBJ databases">
        <title>Deep-sea bacteria in the southern Pacific.</title>
        <authorList>
            <person name="Tang K."/>
        </authorList>
    </citation>
    <scope>NUCLEOTIDE SEQUENCE [LARGE SCALE GENOMIC DNA]</scope>
    <source>
        <strain evidence="10 11">JLT2016</strain>
        <plasmid evidence="11">Plasmid ptpro5</plasmid>
    </source>
</reference>
<dbReference type="InterPro" id="IPR036250">
    <property type="entry name" value="AcylCo_DH-like_C"/>
</dbReference>
<dbReference type="AlphaFoldDB" id="A0A1U7DDH4"/>
<feature type="domain" description="Acyl-CoA dehydrogenase/oxidase N-terminal" evidence="9">
    <location>
        <begin position="6"/>
        <end position="117"/>
    </location>
</feature>
<dbReference type="Gene3D" id="1.10.540.10">
    <property type="entry name" value="Acyl-CoA dehydrogenase/oxidase, N-terminal domain"/>
    <property type="match status" value="1"/>
</dbReference>
<dbReference type="Proteomes" id="UP000186559">
    <property type="component" value="Plasmid pTPRO5"/>
</dbReference>
<dbReference type="InterPro" id="IPR013786">
    <property type="entry name" value="AcylCoA_DH/ox_N"/>
</dbReference>
<keyword evidence="4 6" id="KW-0274">FAD</keyword>
<name>A0A1U7DDH4_9RHOB</name>
<dbReference type="SUPFAM" id="SSF56645">
    <property type="entry name" value="Acyl-CoA dehydrogenase NM domain-like"/>
    <property type="match status" value="1"/>
</dbReference>
<dbReference type="GO" id="GO:0033539">
    <property type="term" value="P:fatty acid beta-oxidation using acyl-CoA dehydrogenase"/>
    <property type="evidence" value="ECO:0007669"/>
    <property type="project" value="TreeGrafter"/>
</dbReference>
<feature type="domain" description="Acyl-CoA dehydrogenase/oxidase C-terminal" evidence="7">
    <location>
        <begin position="240"/>
        <end position="376"/>
    </location>
</feature>
<keyword evidence="5 6" id="KW-0560">Oxidoreductase</keyword>
<evidence type="ECO:0000313" key="11">
    <source>
        <dbReference type="Proteomes" id="UP000186559"/>
    </source>
</evidence>
<dbReference type="Pfam" id="PF00441">
    <property type="entry name" value="Acyl-CoA_dh_1"/>
    <property type="match status" value="1"/>
</dbReference>
<dbReference type="Gene3D" id="2.40.110.10">
    <property type="entry name" value="Butyryl-CoA Dehydrogenase, subunit A, domain 2"/>
    <property type="match status" value="1"/>
</dbReference>
<sequence length="383" mass="41021">MDFDPTEDQKMMVEAVARLSADALAPILAREPASQPLSKAVMAEIYGHLAGFGLTAMRLPVELGGSGMSMVDYGLMIGELPPAVALSLVSHDGSTVRMATGAPEDLRQRHLNELIAGRKIICTATSEPEAGSNSNAIRTRVTFDGETARISGRKMWITNASVADLFIVTCTSGTDAAGKPLNHRMLVERDRPGVTVTEIPLTGLRQGHLSEVNFEDVVVPADHAIGEPGDAGKLMTLVWNGNRPLLGLIALGIARRALALAQEHCATRRQFGRPLAAMQLVQQDLSEIEMLIESARLTCLSALHAMDMGRRANGASAMAKRLATGNAVRAIDLAMQLHGALGITEEMGLEQMWRDARIFQVPDGTMGILSLIHGREMTGMAAF</sequence>
<gene>
    <name evidence="10" type="ORF">Ga0080559_TMP186</name>
</gene>
<evidence type="ECO:0000256" key="2">
    <source>
        <dbReference type="ARBA" id="ARBA00009347"/>
    </source>
</evidence>
<dbReference type="EMBL" id="CP014801">
    <property type="protein sequence ID" value="APX26162.1"/>
    <property type="molecule type" value="Genomic_DNA"/>
</dbReference>
<feature type="domain" description="Acyl-CoA oxidase/dehydrogenase middle" evidence="8">
    <location>
        <begin position="122"/>
        <end position="217"/>
    </location>
</feature>
<dbReference type="InterPro" id="IPR050741">
    <property type="entry name" value="Acyl-CoA_dehydrogenase"/>
</dbReference>
<dbReference type="GO" id="GO:0050660">
    <property type="term" value="F:flavin adenine dinucleotide binding"/>
    <property type="evidence" value="ECO:0007669"/>
    <property type="project" value="InterPro"/>
</dbReference>
<evidence type="ECO:0000313" key="10">
    <source>
        <dbReference type="EMBL" id="APX26162.1"/>
    </source>
</evidence>
<proteinExistence type="inferred from homology"/>
<dbReference type="SUPFAM" id="SSF47203">
    <property type="entry name" value="Acyl-CoA dehydrogenase C-terminal domain-like"/>
    <property type="match status" value="1"/>
</dbReference>
<dbReference type="GO" id="GO:0005737">
    <property type="term" value="C:cytoplasm"/>
    <property type="evidence" value="ECO:0007669"/>
    <property type="project" value="TreeGrafter"/>
</dbReference>
<comment type="cofactor">
    <cofactor evidence="1 6">
        <name>FAD</name>
        <dbReference type="ChEBI" id="CHEBI:57692"/>
    </cofactor>
</comment>
<protein>
    <submittedName>
        <fullName evidence="10">Acyl-CoA dehydrogenase</fullName>
    </submittedName>
</protein>
<dbReference type="Gene3D" id="1.20.140.10">
    <property type="entry name" value="Butyryl-CoA Dehydrogenase, subunit A, domain 3"/>
    <property type="match status" value="1"/>
</dbReference>
<evidence type="ECO:0000256" key="6">
    <source>
        <dbReference type="RuleBase" id="RU362125"/>
    </source>
</evidence>
<dbReference type="GO" id="GO:0003995">
    <property type="term" value="F:acyl-CoA dehydrogenase activity"/>
    <property type="evidence" value="ECO:0007669"/>
    <property type="project" value="TreeGrafter"/>
</dbReference>
<geneLocation type="plasmid" evidence="11">
    <name>ptpro5</name>
</geneLocation>
<dbReference type="InterPro" id="IPR009100">
    <property type="entry name" value="AcylCoA_DH/oxidase_NM_dom_sf"/>
</dbReference>
<evidence type="ECO:0000256" key="3">
    <source>
        <dbReference type="ARBA" id="ARBA00022630"/>
    </source>
</evidence>
<dbReference type="PANTHER" id="PTHR48083:SF2">
    <property type="entry name" value="MEDIUM-CHAIN SPECIFIC ACYL-COA DEHYDROGENASE, MITOCHONDRIAL"/>
    <property type="match status" value="1"/>
</dbReference>
<dbReference type="InterPro" id="IPR006091">
    <property type="entry name" value="Acyl-CoA_Oxase/DH_mid-dom"/>
</dbReference>
<evidence type="ECO:0000259" key="7">
    <source>
        <dbReference type="Pfam" id="PF00441"/>
    </source>
</evidence>
<dbReference type="InterPro" id="IPR009075">
    <property type="entry name" value="AcylCo_DH/oxidase_C"/>
</dbReference>
<evidence type="ECO:0000259" key="9">
    <source>
        <dbReference type="Pfam" id="PF02771"/>
    </source>
</evidence>
<dbReference type="PANTHER" id="PTHR48083">
    <property type="entry name" value="MEDIUM-CHAIN SPECIFIC ACYL-COA DEHYDROGENASE, MITOCHONDRIAL-RELATED"/>
    <property type="match status" value="1"/>
</dbReference>
<evidence type="ECO:0000256" key="4">
    <source>
        <dbReference type="ARBA" id="ARBA00022827"/>
    </source>
</evidence>
<dbReference type="RefSeq" id="WP_076625806.1">
    <property type="nucleotide sequence ID" value="NZ_BMEW01000012.1"/>
</dbReference>
<organism evidence="10 11">
    <name type="scientific">Salipiger profundus</name>
    <dbReference type="NCBI Taxonomy" id="1229727"/>
    <lineage>
        <taxon>Bacteria</taxon>
        <taxon>Pseudomonadati</taxon>
        <taxon>Pseudomonadota</taxon>
        <taxon>Alphaproteobacteria</taxon>
        <taxon>Rhodobacterales</taxon>
        <taxon>Roseobacteraceae</taxon>
        <taxon>Salipiger</taxon>
    </lineage>
</organism>
<dbReference type="Pfam" id="PF02770">
    <property type="entry name" value="Acyl-CoA_dh_M"/>
    <property type="match status" value="1"/>
</dbReference>
<evidence type="ECO:0000256" key="5">
    <source>
        <dbReference type="ARBA" id="ARBA00023002"/>
    </source>
</evidence>